<protein>
    <submittedName>
        <fullName evidence="2">Uncharacterized protein</fullName>
    </submittedName>
</protein>
<accession>A0A6J4QWE4</accession>
<feature type="non-terminal residue" evidence="2">
    <location>
        <position position="36"/>
    </location>
</feature>
<feature type="compositionally biased region" description="Basic and acidic residues" evidence="1">
    <location>
        <begin position="19"/>
        <end position="36"/>
    </location>
</feature>
<gene>
    <name evidence="2" type="ORF">AVDCRST_MAG14-1806</name>
</gene>
<proteinExistence type="predicted"/>
<evidence type="ECO:0000256" key="1">
    <source>
        <dbReference type="SAM" id="MobiDB-lite"/>
    </source>
</evidence>
<dbReference type="AlphaFoldDB" id="A0A6J4QWE4"/>
<name>A0A6J4QWE4_9ACTN</name>
<reference evidence="2" key="1">
    <citation type="submission" date="2020-02" db="EMBL/GenBank/DDBJ databases">
        <authorList>
            <person name="Meier V. D."/>
        </authorList>
    </citation>
    <scope>NUCLEOTIDE SEQUENCE</scope>
    <source>
        <strain evidence="2">AVDCRST_MAG14</strain>
    </source>
</reference>
<dbReference type="EMBL" id="CADCVG010000077">
    <property type="protein sequence ID" value="CAA9457288.1"/>
    <property type="molecule type" value="Genomic_DNA"/>
</dbReference>
<evidence type="ECO:0000313" key="2">
    <source>
        <dbReference type="EMBL" id="CAA9457288.1"/>
    </source>
</evidence>
<sequence>AGDGPDELPVHPHHRYRRRGDNRLRQAEDRHTARAL</sequence>
<feature type="region of interest" description="Disordered" evidence="1">
    <location>
        <begin position="1"/>
        <end position="36"/>
    </location>
</feature>
<feature type="non-terminal residue" evidence="2">
    <location>
        <position position="1"/>
    </location>
</feature>
<organism evidence="2">
    <name type="scientific">uncultured Rubrobacteraceae bacterium</name>
    <dbReference type="NCBI Taxonomy" id="349277"/>
    <lineage>
        <taxon>Bacteria</taxon>
        <taxon>Bacillati</taxon>
        <taxon>Actinomycetota</taxon>
        <taxon>Rubrobacteria</taxon>
        <taxon>Rubrobacterales</taxon>
        <taxon>Rubrobacteraceae</taxon>
        <taxon>environmental samples</taxon>
    </lineage>
</organism>